<gene>
    <name evidence="1" type="ORF">DFR79_13412</name>
</gene>
<name>A0A4R6LCU5_9FIRM</name>
<dbReference type="NCBIfam" id="TIGR01863">
    <property type="entry name" value="cas_Csd1"/>
    <property type="match status" value="1"/>
</dbReference>
<protein>
    <submittedName>
        <fullName evidence="1">CRISPR-associated Csd1 family protein</fullName>
    </submittedName>
</protein>
<dbReference type="Pfam" id="PF09709">
    <property type="entry name" value="Cas_Csd1"/>
    <property type="match status" value="1"/>
</dbReference>
<dbReference type="InterPro" id="IPR010144">
    <property type="entry name" value="CRISPR-assoc_prot_Csd1-typ"/>
</dbReference>
<evidence type="ECO:0000313" key="2">
    <source>
        <dbReference type="Proteomes" id="UP000295064"/>
    </source>
</evidence>
<sequence>MILEKLCEFAETVEDFPPLHFTKKSLDWLIEINEAGELLGFTDVSDEDEIYLFAENLVGRSGLAIKPLLFGDKAKYIFGNTRGEELSDREKDLKKSFSDLTNDCYESTNLNKVKVVLNFLDDYDVSQLENYEEIDDNDWMAFRVNGEDLFDNKEIRSYWQKRQNEVAKDRTDMISECLVCGNEKAIADRHTEKLKLSRIGGHGRGNPLISANVESFESYGLKESRIAPVCFDCATQYGRAANYLIAKEDHRLKIGDILYIFWTKNNLEFNGFELLENPEENELGDFLNSFKSGKKSYIDDEEFYCLALSANNSRTVVRDWISTTIENVEENINNYFREMKLDDNKSDRYYGINSLVSQTAFKFDDIKPIVAESLAAYAIKGSSLAEAVLFNTVKRIKADVEFRVTRPRASLLKTYFNSHPEGGIMVKDKLNKKENSPAYLCGRLFSVIEIIQKKALPGIKSTIVDRYYGTASSAPASVFGNLIRKAQHHLAKLRKEESNTGMYYWLQSELEDIMVELNDFPATLSLKEQGLFALGYYQQKAYRPEKDKEEEI</sequence>
<organism evidence="1 2">
    <name type="scientific">Halanaerobium saccharolyticum</name>
    <dbReference type="NCBI Taxonomy" id="43595"/>
    <lineage>
        <taxon>Bacteria</taxon>
        <taxon>Bacillati</taxon>
        <taxon>Bacillota</taxon>
        <taxon>Clostridia</taxon>
        <taxon>Halanaerobiales</taxon>
        <taxon>Halanaerobiaceae</taxon>
        <taxon>Halanaerobium</taxon>
    </lineage>
</organism>
<dbReference type="AlphaFoldDB" id="A0A4R6LCU5"/>
<dbReference type="Proteomes" id="UP000295064">
    <property type="component" value="Unassembled WGS sequence"/>
</dbReference>
<accession>A0A4R6LCU5</accession>
<comment type="caution">
    <text evidence="1">The sequence shown here is derived from an EMBL/GenBank/DDBJ whole genome shotgun (WGS) entry which is preliminary data.</text>
</comment>
<reference evidence="1 2" key="1">
    <citation type="submission" date="2019-03" db="EMBL/GenBank/DDBJ databases">
        <title>Subsurface microbial communities from deep shales in Ohio and West Virginia, USA.</title>
        <authorList>
            <person name="Wrighton K."/>
        </authorList>
    </citation>
    <scope>NUCLEOTIDE SEQUENCE [LARGE SCALE GENOMIC DNA]</scope>
    <source>
        <strain evidence="1 2">MA284_T2</strain>
    </source>
</reference>
<dbReference type="RefSeq" id="WP_133516153.1">
    <property type="nucleotide sequence ID" value="NZ_SNWX01000034.1"/>
</dbReference>
<dbReference type="EMBL" id="SNWX01000034">
    <property type="protein sequence ID" value="TDO77230.1"/>
    <property type="molecule type" value="Genomic_DNA"/>
</dbReference>
<evidence type="ECO:0000313" key="1">
    <source>
        <dbReference type="EMBL" id="TDO77230.1"/>
    </source>
</evidence>
<dbReference type="OrthoDB" id="9778918at2"/>
<proteinExistence type="predicted"/>